<feature type="domain" description="UGGT thioredoxin-like" evidence="2">
    <location>
        <begin position="27"/>
        <end position="167"/>
    </location>
</feature>
<evidence type="ECO:0000313" key="3">
    <source>
        <dbReference type="EMBL" id="VEL17223.1"/>
    </source>
</evidence>
<feature type="signal peptide" evidence="1">
    <location>
        <begin position="1"/>
        <end position="17"/>
    </location>
</feature>
<evidence type="ECO:0000313" key="4">
    <source>
        <dbReference type="Proteomes" id="UP000784294"/>
    </source>
</evidence>
<evidence type="ECO:0000259" key="2">
    <source>
        <dbReference type="Pfam" id="PF18400"/>
    </source>
</evidence>
<dbReference type="InterPro" id="IPR040693">
    <property type="entry name" value="UGGT_TRXL_1"/>
</dbReference>
<organism evidence="3 4">
    <name type="scientific">Protopolystoma xenopodis</name>
    <dbReference type="NCBI Taxonomy" id="117903"/>
    <lineage>
        <taxon>Eukaryota</taxon>
        <taxon>Metazoa</taxon>
        <taxon>Spiralia</taxon>
        <taxon>Lophotrochozoa</taxon>
        <taxon>Platyhelminthes</taxon>
        <taxon>Monogenea</taxon>
        <taxon>Polyopisthocotylea</taxon>
        <taxon>Polystomatidea</taxon>
        <taxon>Polystomatidae</taxon>
        <taxon>Protopolystoma</taxon>
    </lineage>
</organism>
<comment type="caution">
    <text evidence="3">The sequence shown here is derived from an EMBL/GenBank/DDBJ whole genome shotgun (WGS) entry which is preliminary data.</text>
</comment>
<dbReference type="EMBL" id="CAAALY010031650">
    <property type="protein sequence ID" value="VEL17223.1"/>
    <property type="molecule type" value="Genomic_DNA"/>
</dbReference>
<evidence type="ECO:0000256" key="1">
    <source>
        <dbReference type="SAM" id="SignalP"/>
    </source>
</evidence>
<keyword evidence="1" id="KW-0732">Signal</keyword>
<protein>
    <recommendedName>
        <fullName evidence="2">UGGT thioredoxin-like domain-containing protein</fullName>
    </recommendedName>
</protein>
<reference evidence="3" key="1">
    <citation type="submission" date="2018-11" db="EMBL/GenBank/DDBJ databases">
        <authorList>
            <consortium name="Pathogen Informatics"/>
        </authorList>
    </citation>
    <scope>NUCLEOTIDE SEQUENCE</scope>
</reference>
<gene>
    <name evidence="3" type="ORF">PXEA_LOCUS10663</name>
</gene>
<proteinExistence type="predicted"/>
<keyword evidence="4" id="KW-1185">Reference proteome</keyword>
<dbReference type="Pfam" id="PF18400">
    <property type="entry name" value="Thioredoxin_12"/>
    <property type="match status" value="1"/>
</dbReference>
<feature type="chain" id="PRO_5019003443" description="UGGT thioredoxin-like domain-containing protein" evidence="1">
    <location>
        <begin position="18"/>
        <end position="177"/>
    </location>
</feature>
<dbReference type="Proteomes" id="UP000784294">
    <property type="component" value="Unassembled WGS sequence"/>
</dbReference>
<name>A0A448WPY4_9PLAT</name>
<sequence>MIFLVVIPLMLMTLAHSESNNEVDVMLLSHCEFLARVSPSYFWNFIDLVGKEVLKQNYYNSESTSALFSMGDVSKPIMGSDYNRLLRLVSMALETTSSSFGDALDPLQRGIFHLMLASSSFSPAVETAHQIAISSSSFIHAYHNSSDFSGNIPCDPGVVWAQIGSTTMISPLGIDLE</sequence>
<accession>A0A448WPY4</accession>
<dbReference type="AlphaFoldDB" id="A0A448WPY4"/>